<name>A0A2H0VDJ4_9BACT</name>
<dbReference type="GO" id="GO:0005886">
    <property type="term" value="C:plasma membrane"/>
    <property type="evidence" value="ECO:0007669"/>
    <property type="project" value="UniProtKB-SubCell"/>
</dbReference>
<evidence type="ECO:0000256" key="11">
    <source>
        <dbReference type="ARBA" id="ARBA00023136"/>
    </source>
</evidence>
<evidence type="ECO:0000256" key="12">
    <source>
        <dbReference type="SAM" id="Phobius"/>
    </source>
</evidence>
<evidence type="ECO:0000256" key="10">
    <source>
        <dbReference type="ARBA" id="ARBA00022989"/>
    </source>
</evidence>
<dbReference type="GO" id="GO:0005524">
    <property type="term" value="F:ATP binding"/>
    <property type="evidence" value="ECO:0007669"/>
    <property type="project" value="UniProtKB-KW"/>
</dbReference>
<dbReference type="InterPro" id="IPR044492">
    <property type="entry name" value="P_typ_ATPase_HD_dom"/>
</dbReference>
<dbReference type="Gene3D" id="3.40.50.1000">
    <property type="entry name" value="HAD superfamily/HAD-like"/>
    <property type="match status" value="1"/>
</dbReference>
<dbReference type="GO" id="GO:0016887">
    <property type="term" value="F:ATP hydrolysis activity"/>
    <property type="evidence" value="ECO:0007669"/>
    <property type="project" value="InterPro"/>
</dbReference>
<dbReference type="InterPro" id="IPR023214">
    <property type="entry name" value="HAD_sf"/>
</dbReference>
<evidence type="ECO:0000256" key="6">
    <source>
        <dbReference type="ARBA" id="ARBA00022741"/>
    </source>
</evidence>
<dbReference type="InterPro" id="IPR001757">
    <property type="entry name" value="P_typ_ATPase"/>
</dbReference>
<dbReference type="GO" id="GO:0036376">
    <property type="term" value="P:sodium ion export across plasma membrane"/>
    <property type="evidence" value="ECO:0007669"/>
    <property type="project" value="TreeGrafter"/>
</dbReference>
<dbReference type="GO" id="GO:1902600">
    <property type="term" value="P:proton transmembrane transport"/>
    <property type="evidence" value="ECO:0007669"/>
    <property type="project" value="TreeGrafter"/>
</dbReference>
<feature type="transmembrane region" description="Helical" evidence="12">
    <location>
        <begin position="837"/>
        <end position="855"/>
    </location>
</feature>
<feature type="domain" description="Cation-transporting P-type ATPase N-terminal" evidence="13">
    <location>
        <begin position="18"/>
        <end position="92"/>
    </location>
</feature>
<comment type="subcellular location">
    <subcellularLocation>
        <location evidence="1">Cell membrane</location>
        <topology evidence="1">Multi-pass membrane protein</topology>
    </subcellularLocation>
</comment>
<evidence type="ECO:0000256" key="5">
    <source>
        <dbReference type="ARBA" id="ARBA00022692"/>
    </source>
</evidence>
<dbReference type="Gene3D" id="2.70.150.10">
    <property type="entry name" value="Calcium-transporting ATPase, cytoplasmic transduction domain A"/>
    <property type="match status" value="1"/>
</dbReference>
<dbReference type="SFLD" id="SFLDS00003">
    <property type="entry name" value="Haloacid_Dehalogenase"/>
    <property type="match status" value="1"/>
</dbReference>
<dbReference type="InterPro" id="IPR050510">
    <property type="entry name" value="Cation_transp_ATPase_P-type"/>
</dbReference>
<reference evidence="15" key="1">
    <citation type="submission" date="2017-09" db="EMBL/GenBank/DDBJ databases">
        <title>Depth-based differentiation of microbial function through sediment-hosted aquifers and enrichment of novel symbionts in the deep terrestrial subsurface.</title>
        <authorList>
            <person name="Probst A.J."/>
            <person name="Ladd B."/>
            <person name="Jarett J.K."/>
            <person name="Geller-Mcgrath D.E."/>
            <person name="Sieber C.M.K."/>
            <person name="Emerson J.B."/>
            <person name="Anantharaman K."/>
            <person name="Thomas B.C."/>
            <person name="Malmstrom R."/>
            <person name="Stieglmeier M."/>
            <person name="Klingl A."/>
            <person name="Woyke T."/>
            <person name="Ryan C.M."/>
            <person name="Banfield J.F."/>
        </authorList>
    </citation>
    <scope>NUCLEOTIDE SEQUENCE [LARGE SCALE GENOMIC DNA]</scope>
</reference>
<dbReference type="SFLD" id="SFLDG00002">
    <property type="entry name" value="C1.7:_P-type_atpase_like"/>
    <property type="match status" value="1"/>
</dbReference>
<feature type="transmembrane region" description="Helical" evidence="12">
    <location>
        <begin position="96"/>
        <end position="112"/>
    </location>
</feature>
<accession>A0A2H0VDJ4</accession>
<dbReference type="PANTHER" id="PTHR43294">
    <property type="entry name" value="SODIUM/POTASSIUM-TRANSPORTING ATPASE SUBUNIT ALPHA"/>
    <property type="match status" value="1"/>
</dbReference>
<dbReference type="GO" id="GO:1990573">
    <property type="term" value="P:potassium ion import across plasma membrane"/>
    <property type="evidence" value="ECO:0007669"/>
    <property type="project" value="TreeGrafter"/>
</dbReference>
<dbReference type="Proteomes" id="UP000230557">
    <property type="component" value="Unassembled WGS sequence"/>
</dbReference>
<evidence type="ECO:0000256" key="7">
    <source>
        <dbReference type="ARBA" id="ARBA00022840"/>
    </source>
</evidence>
<organism evidence="14 15">
    <name type="scientific">Candidatus Doudnabacteria bacterium CG10_big_fil_rev_8_21_14_0_10_41_10</name>
    <dbReference type="NCBI Taxonomy" id="1974551"/>
    <lineage>
        <taxon>Bacteria</taxon>
        <taxon>Candidatus Doudnaibacteriota</taxon>
    </lineage>
</organism>
<dbReference type="PRINTS" id="PR00120">
    <property type="entry name" value="HATPASE"/>
</dbReference>
<comment type="caution">
    <text evidence="14">The sequence shown here is derived from an EMBL/GenBank/DDBJ whole genome shotgun (WGS) entry which is preliminary data.</text>
</comment>
<feature type="transmembrane region" description="Helical" evidence="12">
    <location>
        <begin position="72"/>
        <end position="90"/>
    </location>
</feature>
<keyword evidence="4" id="KW-0597">Phosphoprotein</keyword>
<keyword evidence="9" id="KW-1278">Translocase</keyword>
<feature type="transmembrane region" description="Helical" evidence="12">
    <location>
        <begin position="729"/>
        <end position="748"/>
    </location>
</feature>
<dbReference type="InterPro" id="IPR004014">
    <property type="entry name" value="ATPase_P-typ_cation-transptr_N"/>
</dbReference>
<evidence type="ECO:0000313" key="14">
    <source>
        <dbReference type="EMBL" id="PIR97194.1"/>
    </source>
</evidence>
<keyword evidence="11 12" id="KW-0472">Membrane</keyword>
<protein>
    <submittedName>
        <fullName evidence="14">ATPase</fullName>
    </submittedName>
</protein>
<dbReference type="GO" id="GO:0005391">
    <property type="term" value="F:P-type sodium:potassium-exchanging transporter activity"/>
    <property type="evidence" value="ECO:0007669"/>
    <property type="project" value="TreeGrafter"/>
</dbReference>
<evidence type="ECO:0000256" key="9">
    <source>
        <dbReference type="ARBA" id="ARBA00022967"/>
    </source>
</evidence>
<dbReference type="GO" id="GO:0030007">
    <property type="term" value="P:intracellular potassium ion homeostasis"/>
    <property type="evidence" value="ECO:0007669"/>
    <property type="project" value="TreeGrafter"/>
</dbReference>
<dbReference type="PRINTS" id="PR00119">
    <property type="entry name" value="CATATPASE"/>
</dbReference>
<evidence type="ECO:0000256" key="8">
    <source>
        <dbReference type="ARBA" id="ARBA00022842"/>
    </source>
</evidence>
<dbReference type="EMBL" id="PFAJ01000037">
    <property type="protein sequence ID" value="PIR97194.1"/>
    <property type="molecule type" value="Genomic_DNA"/>
</dbReference>
<keyword evidence="3" id="KW-1003">Cell membrane</keyword>
<dbReference type="PANTHER" id="PTHR43294:SF21">
    <property type="entry name" value="CATION TRANSPORTING ATPASE"/>
    <property type="match status" value="1"/>
</dbReference>
<dbReference type="PROSITE" id="PS00154">
    <property type="entry name" value="ATPASE_E1_E2"/>
    <property type="match status" value="1"/>
</dbReference>
<dbReference type="SUPFAM" id="SSF81665">
    <property type="entry name" value="Calcium ATPase, transmembrane domain M"/>
    <property type="match status" value="1"/>
</dbReference>
<evidence type="ECO:0000256" key="1">
    <source>
        <dbReference type="ARBA" id="ARBA00004651"/>
    </source>
</evidence>
<dbReference type="InterPro" id="IPR023299">
    <property type="entry name" value="ATPase_P-typ_cyto_dom_N"/>
</dbReference>
<dbReference type="SUPFAM" id="SSF81660">
    <property type="entry name" value="Metal cation-transporting ATPase, ATP-binding domain N"/>
    <property type="match status" value="1"/>
</dbReference>
<feature type="transmembrane region" description="Helical" evidence="12">
    <location>
        <begin position="870"/>
        <end position="892"/>
    </location>
</feature>
<feature type="transmembrane region" description="Helical" evidence="12">
    <location>
        <begin position="799"/>
        <end position="817"/>
    </location>
</feature>
<dbReference type="InterPro" id="IPR023298">
    <property type="entry name" value="ATPase_P-typ_TM_dom_sf"/>
</dbReference>
<dbReference type="SFLD" id="SFLDF00027">
    <property type="entry name" value="p-type_atpase"/>
    <property type="match status" value="1"/>
</dbReference>
<dbReference type="InterPro" id="IPR008250">
    <property type="entry name" value="ATPase_P-typ_transduc_dom_A_sf"/>
</dbReference>
<dbReference type="AlphaFoldDB" id="A0A2H0VDJ4"/>
<feature type="transmembrane region" description="Helical" evidence="12">
    <location>
        <begin position="253"/>
        <end position="274"/>
    </location>
</feature>
<evidence type="ECO:0000259" key="13">
    <source>
        <dbReference type="SMART" id="SM00831"/>
    </source>
</evidence>
<dbReference type="SUPFAM" id="SSF81653">
    <property type="entry name" value="Calcium ATPase, transduction domain A"/>
    <property type="match status" value="1"/>
</dbReference>
<keyword evidence="8" id="KW-0460">Magnesium</keyword>
<keyword evidence="10 12" id="KW-1133">Transmembrane helix</keyword>
<dbReference type="Pfam" id="PF00122">
    <property type="entry name" value="E1-E2_ATPase"/>
    <property type="match status" value="1"/>
</dbReference>
<dbReference type="Pfam" id="PF00690">
    <property type="entry name" value="Cation_ATPase_N"/>
    <property type="match status" value="1"/>
</dbReference>
<feature type="transmembrane region" description="Helical" evidence="12">
    <location>
        <begin position="696"/>
        <end position="717"/>
    </location>
</feature>
<sequence length="898" mass="99404">MTTPQTLKRKDHTLTEFPWYKISLSELETKLGTDLKKGLYVDEHRRRVEAYGKNTLPEEKKEGSLGILARQIRSPLVYILLVAAVITFALREFSDLIIILAAVVINVIVGFFQERKAENTLAELKKVVKFHAKVLRQGRIKEINSSDLVPGDVILLAAGDKVPADARLIEAEGLEVVEAALTGESVPSLKEAIDIKEDKPLADQENMVFMGTEIAFGKGRAVVVGTGLKTEIGKIAQLLIETKKDQTPLQESLSVFSQMLTWVVLGFAILLMVIGLVRKQEFFEMLVIAVAVAVAAIPESLLISMTVILAIGMQQILKRRGLVRHLSAAETLGSTSVICTDKTGTLTLGEMRVTSLVSASEELHLKKNLTEIKKSKDLYEILRLSLFANEAIVENPQDKIADWKVLGMPTDKALLIAAAEAGFKKEQIDREFQTTYEIPFDEKRKYAANLRKNKEEYIWAVKGAAELVLKKSKFISKGSKKIEATATEKAALQKKFEEMTRKGLRVLGVAYKIPSNKEAGTKKEKDLMEELVFVGFVGLRDPVRQEVPETIQKAIAAGIRPVIVTGDHRYTTMAVARELGMEVADYQAIEGEDLDKMDDNDLEKKIEDIKIFARVTPAHKLRIIDAWQKKGEVVAMTGDGVNDAPALKKADIGMSLGSGTEVARQASDLVLLDNNFRTIVAAVEQGRVIFNNIRKVIVYLLADSFSAVILIAGSILIGLPLPLLPAQILWGNLITDGLPNLALTVDPGDKGVMKEKPRKRTEPLLSSEMKVLIVGVGIITDLVFLGLFAFLYQTMDIDTLRTVIFVSFGINSLFYVFSIKNLREAIWNIPIFNNWKLIVAVGLGIALQVLAVYWGPLQSLLRTEALALNLWGWVLALSLIKVVAIEITKGFYRLKREA</sequence>
<gene>
    <name evidence="14" type="ORF">COT91_02670</name>
</gene>
<dbReference type="Pfam" id="PF00689">
    <property type="entry name" value="Cation_ATPase_C"/>
    <property type="match status" value="1"/>
</dbReference>
<dbReference type="GO" id="GO:0006883">
    <property type="term" value="P:intracellular sodium ion homeostasis"/>
    <property type="evidence" value="ECO:0007669"/>
    <property type="project" value="TreeGrafter"/>
</dbReference>
<evidence type="ECO:0000256" key="3">
    <source>
        <dbReference type="ARBA" id="ARBA00022475"/>
    </source>
</evidence>
<evidence type="ECO:0000256" key="2">
    <source>
        <dbReference type="ARBA" id="ARBA00005675"/>
    </source>
</evidence>
<dbReference type="InterPro" id="IPR006068">
    <property type="entry name" value="ATPase_P-typ_cation-transptr_C"/>
</dbReference>
<evidence type="ECO:0000256" key="4">
    <source>
        <dbReference type="ARBA" id="ARBA00022553"/>
    </source>
</evidence>
<evidence type="ECO:0000313" key="15">
    <source>
        <dbReference type="Proteomes" id="UP000230557"/>
    </source>
</evidence>
<feature type="transmembrane region" description="Helical" evidence="12">
    <location>
        <begin position="769"/>
        <end position="793"/>
    </location>
</feature>
<dbReference type="InterPro" id="IPR059000">
    <property type="entry name" value="ATPase_P-type_domA"/>
</dbReference>
<comment type="similarity">
    <text evidence="2">Belongs to the cation transport ATPase (P-type) (TC 3.A.3) family. Type IIA subfamily.</text>
</comment>
<proteinExistence type="inferred from homology"/>
<dbReference type="FunFam" id="2.70.150.10:FF:000160">
    <property type="entry name" value="Sarcoplasmic/endoplasmic reticulum calcium ATPase 1"/>
    <property type="match status" value="1"/>
</dbReference>
<dbReference type="Gene3D" id="1.20.1110.10">
    <property type="entry name" value="Calcium-transporting ATPase, transmembrane domain"/>
    <property type="match status" value="1"/>
</dbReference>
<feature type="transmembrane region" description="Helical" evidence="12">
    <location>
        <begin position="286"/>
        <end position="311"/>
    </location>
</feature>
<dbReference type="SMART" id="SM00831">
    <property type="entry name" value="Cation_ATPase_N"/>
    <property type="match status" value="1"/>
</dbReference>
<dbReference type="InterPro" id="IPR036412">
    <property type="entry name" value="HAD-like_sf"/>
</dbReference>
<keyword evidence="5 12" id="KW-0812">Transmembrane</keyword>
<dbReference type="Gene3D" id="3.40.1110.10">
    <property type="entry name" value="Calcium-transporting ATPase, cytoplasmic domain N"/>
    <property type="match status" value="1"/>
</dbReference>
<dbReference type="Pfam" id="PF13246">
    <property type="entry name" value="Cation_ATPase"/>
    <property type="match status" value="1"/>
</dbReference>
<dbReference type="NCBIfam" id="TIGR01494">
    <property type="entry name" value="ATPase_P-type"/>
    <property type="match status" value="3"/>
</dbReference>
<dbReference type="SUPFAM" id="SSF56784">
    <property type="entry name" value="HAD-like"/>
    <property type="match status" value="1"/>
</dbReference>
<dbReference type="InterPro" id="IPR018303">
    <property type="entry name" value="ATPase_P-typ_P_site"/>
</dbReference>
<keyword evidence="6" id="KW-0547">Nucleotide-binding</keyword>
<keyword evidence="7" id="KW-0067">ATP-binding</keyword>